<sequence>MEIIDRQEAIRDCTFYPSEPRTGQVERTQSKWKKRKIRVKGSQLTGEKGCEGLGGSISGKTIEGDPTERDRVKARKFGDFREKERESIEKVETGRSGESCQGKRAVEGNQPKTKAHERFARWMFAWIERVDFGKACTMWPQTRSYSTSSHENLVIKLTFTILINPRLKISQGSPTGQGKTVFNFLSLGTLGMSSDERKRVVQGNSLNSANYWKRKEREIRHVTPNNNSEGAT</sequence>
<dbReference type="EMBL" id="JAWJWF010000003">
    <property type="protein sequence ID" value="KAK6635406.1"/>
    <property type="molecule type" value="Genomic_DNA"/>
</dbReference>
<dbReference type="Proteomes" id="UP001359485">
    <property type="component" value="Unassembled WGS sequence"/>
</dbReference>
<keyword evidence="3" id="KW-1185">Reference proteome</keyword>
<name>A0ABR1B889_POLSC</name>
<feature type="region of interest" description="Disordered" evidence="1">
    <location>
        <begin position="85"/>
        <end position="112"/>
    </location>
</feature>
<accession>A0ABR1B889</accession>
<feature type="compositionally biased region" description="Basic residues" evidence="1">
    <location>
        <begin position="30"/>
        <end position="39"/>
    </location>
</feature>
<feature type="compositionally biased region" description="Basic and acidic residues" evidence="1">
    <location>
        <begin position="85"/>
        <end position="95"/>
    </location>
</feature>
<gene>
    <name evidence="2" type="ORF">RUM44_000657</name>
</gene>
<feature type="region of interest" description="Disordered" evidence="1">
    <location>
        <begin position="18"/>
        <end position="68"/>
    </location>
</feature>
<reference evidence="2 3" key="1">
    <citation type="submission" date="2023-09" db="EMBL/GenBank/DDBJ databases">
        <title>Genomes of two closely related lineages of the louse Polyplax serrata with different host specificities.</title>
        <authorList>
            <person name="Martinu J."/>
            <person name="Tarabai H."/>
            <person name="Stefka J."/>
            <person name="Hypsa V."/>
        </authorList>
    </citation>
    <scope>NUCLEOTIDE SEQUENCE [LARGE SCALE GENOMIC DNA]</scope>
    <source>
        <strain evidence="2">98ZLc_SE</strain>
    </source>
</reference>
<proteinExistence type="predicted"/>
<comment type="caution">
    <text evidence="2">The sequence shown here is derived from an EMBL/GenBank/DDBJ whole genome shotgun (WGS) entry which is preliminary data.</text>
</comment>
<protein>
    <submittedName>
        <fullName evidence="2">Uncharacterized protein</fullName>
    </submittedName>
</protein>
<evidence type="ECO:0000313" key="2">
    <source>
        <dbReference type="EMBL" id="KAK6635406.1"/>
    </source>
</evidence>
<evidence type="ECO:0000256" key="1">
    <source>
        <dbReference type="SAM" id="MobiDB-lite"/>
    </source>
</evidence>
<organism evidence="2 3">
    <name type="scientific">Polyplax serrata</name>
    <name type="common">Common mouse louse</name>
    <dbReference type="NCBI Taxonomy" id="468196"/>
    <lineage>
        <taxon>Eukaryota</taxon>
        <taxon>Metazoa</taxon>
        <taxon>Ecdysozoa</taxon>
        <taxon>Arthropoda</taxon>
        <taxon>Hexapoda</taxon>
        <taxon>Insecta</taxon>
        <taxon>Pterygota</taxon>
        <taxon>Neoptera</taxon>
        <taxon>Paraneoptera</taxon>
        <taxon>Psocodea</taxon>
        <taxon>Troctomorpha</taxon>
        <taxon>Phthiraptera</taxon>
        <taxon>Anoplura</taxon>
        <taxon>Polyplacidae</taxon>
        <taxon>Polyplax</taxon>
    </lineage>
</organism>
<evidence type="ECO:0000313" key="3">
    <source>
        <dbReference type="Proteomes" id="UP001359485"/>
    </source>
</evidence>